<proteinExistence type="predicted"/>
<evidence type="ECO:0000313" key="1">
    <source>
        <dbReference type="EMBL" id="GBM28904.1"/>
    </source>
</evidence>
<dbReference type="EMBL" id="BGPR01000622">
    <property type="protein sequence ID" value="GBM28904.1"/>
    <property type="molecule type" value="Genomic_DNA"/>
</dbReference>
<organism evidence="1 2">
    <name type="scientific">Araneus ventricosus</name>
    <name type="common">Orbweaver spider</name>
    <name type="synonym">Epeira ventricosa</name>
    <dbReference type="NCBI Taxonomy" id="182803"/>
    <lineage>
        <taxon>Eukaryota</taxon>
        <taxon>Metazoa</taxon>
        <taxon>Ecdysozoa</taxon>
        <taxon>Arthropoda</taxon>
        <taxon>Chelicerata</taxon>
        <taxon>Arachnida</taxon>
        <taxon>Araneae</taxon>
        <taxon>Araneomorphae</taxon>
        <taxon>Entelegynae</taxon>
        <taxon>Araneoidea</taxon>
        <taxon>Araneidae</taxon>
        <taxon>Araneus</taxon>
    </lineage>
</organism>
<reference evidence="1 2" key="1">
    <citation type="journal article" date="2019" name="Sci. Rep.">
        <title>Orb-weaving spider Araneus ventricosus genome elucidates the spidroin gene catalogue.</title>
        <authorList>
            <person name="Kono N."/>
            <person name="Nakamura H."/>
            <person name="Ohtoshi R."/>
            <person name="Moran D.A.P."/>
            <person name="Shinohara A."/>
            <person name="Yoshida Y."/>
            <person name="Fujiwara M."/>
            <person name="Mori M."/>
            <person name="Tomita M."/>
            <person name="Arakawa K."/>
        </authorList>
    </citation>
    <scope>NUCLEOTIDE SEQUENCE [LARGE SCALE GENOMIC DNA]</scope>
</reference>
<gene>
    <name evidence="1" type="ORF">AVEN_265291_1</name>
</gene>
<evidence type="ECO:0008006" key="3">
    <source>
        <dbReference type="Google" id="ProtNLM"/>
    </source>
</evidence>
<comment type="caution">
    <text evidence="1">The sequence shown here is derived from an EMBL/GenBank/DDBJ whole genome shotgun (WGS) entry which is preliminary data.</text>
</comment>
<dbReference type="AlphaFoldDB" id="A0A4Y2EM41"/>
<keyword evidence="2" id="KW-1185">Reference proteome</keyword>
<sequence>MSSGYSPSNCLQSIVSVYRDIMNRQNVTKWYGAFSEGKTDVHEERRTGRPSVISDALLRRMEEANRRLTLRELHKIIPEYDNSS</sequence>
<dbReference type="Proteomes" id="UP000499080">
    <property type="component" value="Unassembled WGS sequence"/>
</dbReference>
<protein>
    <recommendedName>
        <fullName evidence="3">Mos1 transposase HTH domain-containing protein</fullName>
    </recommendedName>
</protein>
<accession>A0A4Y2EM41</accession>
<name>A0A4Y2EM41_ARAVE</name>
<evidence type="ECO:0000313" key="2">
    <source>
        <dbReference type="Proteomes" id="UP000499080"/>
    </source>
</evidence>